<proteinExistence type="predicted"/>
<organism evidence="1 2">
    <name type="scientific">Roseateles hydrophilus</name>
    <dbReference type="NCBI Taxonomy" id="2975054"/>
    <lineage>
        <taxon>Bacteria</taxon>
        <taxon>Pseudomonadati</taxon>
        <taxon>Pseudomonadota</taxon>
        <taxon>Betaproteobacteria</taxon>
        <taxon>Burkholderiales</taxon>
        <taxon>Sphaerotilaceae</taxon>
        <taxon>Roseateles</taxon>
    </lineage>
</organism>
<protein>
    <submittedName>
        <fullName evidence="1">PEP-CTERM sorting domain-containing protein</fullName>
    </submittedName>
</protein>
<comment type="caution">
    <text evidence="1">The sequence shown here is derived from an EMBL/GenBank/DDBJ whole genome shotgun (WGS) entry which is preliminary data.</text>
</comment>
<sequence length="210" mass="21172">MLKPLQIAAATLLLAASASQATSVVSSQGVTFSYDALDADSFTLRIQNAPAATGNWGPATHLGFLALKDLGSFATLSSVQVSLNTGASTAWSFTTGELTGQGCGRSKANGAAGFCIDAPQDLPLSNDMLLTVNLQGTGIQLSSDGTPHLKVGFTALSANGNRPASYALVGDLLSQPMATSGVVSSVPEPSSVAMLCLGLAVLGAASRRRA</sequence>
<dbReference type="EMBL" id="JAPPUY010000005">
    <property type="protein sequence ID" value="MCY4747148.1"/>
    <property type="molecule type" value="Genomic_DNA"/>
</dbReference>
<evidence type="ECO:0000313" key="2">
    <source>
        <dbReference type="Proteomes" id="UP001076464"/>
    </source>
</evidence>
<accession>A0ACC6CFD8</accession>
<reference evidence="1" key="1">
    <citation type="submission" date="2022-08" db="EMBL/GenBank/DDBJ databases">
        <title>Genome sequencing of Pelomonas sp. UHG3.</title>
        <authorList>
            <person name="So Y."/>
        </authorList>
    </citation>
    <scope>NUCLEOTIDE SEQUENCE</scope>
    <source>
        <strain evidence="1">UHG3</strain>
    </source>
</reference>
<evidence type="ECO:0000313" key="1">
    <source>
        <dbReference type="EMBL" id="MCY4747148.1"/>
    </source>
</evidence>
<gene>
    <name evidence="1" type="ORF">NYO99_19400</name>
</gene>
<name>A0ACC6CFD8_9BURK</name>
<keyword evidence="2" id="KW-1185">Reference proteome</keyword>
<dbReference type="Proteomes" id="UP001076464">
    <property type="component" value="Unassembled WGS sequence"/>
</dbReference>